<dbReference type="AlphaFoldDB" id="A0ABD3REA1"/>
<gene>
    <name evidence="2" type="ORF">ACHAXA_003907</name>
</gene>
<comment type="caution">
    <text evidence="2">The sequence shown here is derived from an EMBL/GenBank/DDBJ whole genome shotgun (WGS) entry which is preliminary data.</text>
</comment>
<accession>A0ABD3REA1</accession>
<organism evidence="2 3">
    <name type="scientific">Cyclostephanos tholiformis</name>
    <dbReference type="NCBI Taxonomy" id="382380"/>
    <lineage>
        <taxon>Eukaryota</taxon>
        <taxon>Sar</taxon>
        <taxon>Stramenopiles</taxon>
        <taxon>Ochrophyta</taxon>
        <taxon>Bacillariophyta</taxon>
        <taxon>Coscinodiscophyceae</taxon>
        <taxon>Thalassiosirophycidae</taxon>
        <taxon>Stephanodiscales</taxon>
        <taxon>Stephanodiscaceae</taxon>
        <taxon>Cyclostephanos</taxon>
    </lineage>
</organism>
<dbReference type="Proteomes" id="UP001530377">
    <property type="component" value="Unassembled WGS sequence"/>
</dbReference>
<name>A0ABD3REA1_9STRA</name>
<feature type="region of interest" description="Disordered" evidence="1">
    <location>
        <begin position="1"/>
        <end position="37"/>
    </location>
</feature>
<evidence type="ECO:0000256" key="1">
    <source>
        <dbReference type="SAM" id="MobiDB-lite"/>
    </source>
</evidence>
<keyword evidence="3" id="KW-1185">Reference proteome</keyword>
<dbReference type="EMBL" id="JALLPB020000272">
    <property type="protein sequence ID" value="KAL3811238.1"/>
    <property type="molecule type" value="Genomic_DNA"/>
</dbReference>
<sequence>MNNPYGGDDRSRGGGGGSYAPGYYPHGTVPPPPAPDAASVYSQQLVVAPSVYSVGPVRDDISQLGDRTFESRARSIAGSAALVPKAKYSWASESLGTQSTVMTRRSLATASIPEPEMQKSSTAAVEGRMWASFAWIVTS</sequence>
<evidence type="ECO:0000313" key="2">
    <source>
        <dbReference type="EMBL" id="KAL3811238.1"/>
    </source>
</evidence>
<evidence type="ECO:0000313" key="3">
    <source>
        <dbReference type="Proteomes" id="UP001530377"/>
    </source>
</evidence>
<reference evidence="2 3" key="1">
    <citation type="submission" date="2024-10" db="EMBL/GenBank/DDBJ databases">
        <title>Updated reference genomes for cyclostephanoid diatoms.</title>
        <authorList>
            <person name="Roberts W.R."/>
            <person name="Alverson A.J."/>
        </authorList>
    </citation>
    <scope>NUCLEOTIDE SEQUENCE [LARGE SCALE GENOMIC DNA]</scope>
    <source>
        <strain evidence="2 3">AJA228-03</strain>
    </source>
</reference>
<protein>
    <submittedName>
        <fullName evidence="2">Uncharacterized protein</fullName>
    </submittedName>
</protein>
<proteinExistence type="predicted"/>